<evidence type="ECO:0000313" key="4">
    <source>
        <dbReference type="Proteomes" id="UP001142372"/>
    </source>
</evidence>
<dbReference type="SUPFAM" id="SSF46785">
    <property type="entry name" value="Winged helix' DNA-binding domain"/>
    <property type="match status" value="1"/>
</dbReference>
<protein>
    <recommendedName>
        <fullName evidence="2">HTH marR-type domain-containing protein</fullName>
    </recommendedName>
</protein>
<dbReference type="InterPro" id="IPR039422">
    <property type="entry name" value="MarR/SlyA-like"/>
</dbReference>
<dbReference type="EMBL" id="BSEN01000013">
    <property type="protein sequence ID" value="GLJ77229.1"/>
    <property type="molecule type" value="Genomic_DNA"/>
</dbReference>
<name>A0A9W6HBX7_9MICO</name>
<dbReference type="InterPro" id="IPR000835">
    <property type="entry name" value="HTH_MarR-typ"/>
</dbReference>
<dbReference type="InterPro" id="IPR036390">
    <property type="entry name" value="WH_DNA-bd_sf"/>
</dbReference>
<dbReference type="SMART" id="SM00347">
    <property type="entry name" value="HTH_MARR"/>
    <property type="match status" value="1"/>
</dbReference>
<dbReference type="Pfam" id="PF12802">
    <property type="entry name" value="MarR_2"/>
    <property type="match status" value="1"/>
</dbReference>
<comment type="caution">
    <text evidence="3">The sequence shown here is derived from an EMBL/GenBank/DDBJ whole genome shotgun (WGS) entry which is preliminary data.</text>
</comment>
<dbReference type="GO" id="GO:0006950">
    <property type="term" value="P:response to stress"/>
    <property type="evidence" value="ECO:0007669"/>
    <property type="project" value="TreeGrafter"/>
</dbReference>
<evidence type="ECO:0000256" key="1">
    <source>
        <dbReference type="SAM" id="MobiDB-lite"/>
    </source>
</evidence>
<reference evidence="3" key="2">
    <citation type="submission" date="2023-01" db="EMBL/GenBank/DDBJ databases">
        <authorList>
            <person name="Sun Q."/>
            <person name="Evtushenko L."/>
        </authorList>
    </citation>
    <scope>NUCLEOTIDE SEQUENCE</scope>
    <source>
        <strain evidence="3">VKM Ac-1401</strain>
    </source>
</reference>
<feature type="compositionally biased region" description="Basic and acidic residues" evidence="1">
    <location>
        <begin position="11"/>
        <end position="20"/>
    </location>
</feature>
<proteinExistence type="predicted"/>
<feature type="domain" description="HTH marR-type" evidence="2">
    <location>
        <begin position="24"/>
        <end position="158"/>
    </location>
</feature>
<dbReference type="PANTHER" id="PTHR33164">
    <property type="entry name" value="TRANSCRIPTIONAL REGULATOR, MARR FAMILY"/>
    <property type="match status" value="1"/>
</dbReference>
<feature type="region of interest" description="Disordered" evidence="1">
    <location>
        <begin position="1"/>
        <end position="20"/>
    </location>
</feature>
<dbReference type="AlphaFoldDB" id="A0A9W6HBX7"/>
<organism evidence="3 4">
    <name type="scientific">Leifsonia poae</name>
    <dbReference type="NCBI Taxonomy" id="110933"/>
    <lineage>
        <taxon>Bacteria</taxon>
        <taxon>Bacillati</taxon>
        <taxon>Actinomycetota</taxon>
        <taxon>Actinomycetes</taxon>
        <taxon>Micrococcales</taxon>
        <taxon>Microbacteriaceae</taxon>
        <taxon>Leifsonia</taxon>
    </lineage>
</organism>
<dbReference type="InterPro" id="IPR036388">
    <property type="entry name" value="WH-like_DNA-bd_sf"/>
</dbReference>
<dbReference type="PANTHER" id="PTHR33164:SF57">
    <property type="entry name" value="MARR-FAMILY TRANSCRIPTIONAL REGULATOR"/>
    <property type="match status" value="1"/>
</dbReference>
<evidence type="ECO:0000313" key="3">
    <source>
        <dbReference type="EMBL" id="GLJ77229.1"/>
    </source>
</evidence>
<reference evidence="3" key="1">
    <citation type="journal article" date="2014" name="Int. J. Syst. Evol. Microbiol.">
        <title>Complete genome sequence of Corynebacterium casei LMG S-19264T (=DSM 44701T), isolated from a smear-ripened cheese.</title>
        <authorList>
            <consortium name="US DOE Joint Genome Institute (JGI-PGF)"/>
            <person name="Walter F."/>
            <person name="Albersmeier A."/>
            <person name="Kalinowski J."/>
            <person name="Ruckert C."/>
        </authorList>
    </citation>
    <scope>NUCLEOTIDE SEQUENCE</scope>
    <source>
        <strain evidence="3">VKM Ac-1401</strain>
    </source>
</reference>
<keyword evidence="4" id="KW-1185">Reference proteome</keyword>
<dbReference type="Proteomes" id="UP001142372">
    <property type="component" value="Unassembled WGS sequence"/>
</dbReference>
<sequence length="161" mass="17447">MAGLTLVGVDSEARTDSDARREAVGSIEDALGRFMRSVRASLNEGAHAFSPDLPPSAYWIMSVIGKTHPIAPATIIALTGMDKSSVSRQLRLLKEAGYIDSQPDPHDRRADLYSPTPEAGARFEAIRAANRARFGQAFDAWDEDEVVAFAGLLDKFIGRDA</sequence>
<dbReference type="GO" id="GO:0003700">
    <property type="term" value="F:DNA-binding transcription factor activity"/>
    <property type="evidence" value="ECO:0007669"/>
    <property type="project" value="InterPro"/>
</dbReference>
<accession>A0A9W6HBX7</accession>
<dbReference type="PROSITE" id="PS50995">
    <property type="entry name" value="HTH_MARR_2"/>
    <property type="match status" value="1"/>
</dbReference>
<gene>
    <name evidence="3" type="ORF">GCM10017584_28030</name>
</gene>
<dbReference type="Gene3D" id="1.10.10.10">
    <property type="entry name" value="Winged helix-like DNA-binding domain superfamily/Winged helix DNA-binding domain"/>
    <property type="match status" value="1"/>
</dbReference>
<evidence type="ECO:0000259" key="2">
    <source>
        <dbReference type="PROSITE" id="PS50995"/>
    </source>
</evidence>